<name>K8XWJ3_9LEPT</name>
<dbReference type="PATRIC" id="fig|758847.3.peg.3342"/>
<evidence type="ECO:0000313" key="2">
    <source>
        <dbReference type="Proteomes" id="UP000035800"/>
    </source>
</evidence>
<protein>
    <submittedName>
        <fullName evidence="1">Uncharacterized protein</fullName>
    </submittedName>
</protein>
<dbReference type="Proteomes" id="UP000035800">
    <property type="component" value="Chromosome I"/>
</dbReference>
<gene>
    <name evidence="1" type="ORF">LSS_15991</name>
</gene>
<reference evidence="1 2" key="1">
    <citation type="journal article" date="2012" name="Gene">
        <title>Sequence of Leptospira santarosai serovar Shermani genome and prediction of virulence-associated genes.</title>
        <authorList>
            <person name="Chou L.F."/>
            <person name="Chen Y.T."/>
            <person name="Lu C.W."/>
            <person name="Ko Y.C."/>
            <person name="Tang C.Y."/>
            <person name="Pan M.J."/>
            <person name="Tian Y.C."/>
            <person name="Chiu C.H."/>
            <person name="Hung C.C."/>
            <person name="Yang C.W."/>
        </authorList>
    </citation>
    <scope>NUCLEOTIDE SEQUENCE [LARGE SCALE GENOMIC DNA]</scope>
    <source>
        <strain evidence="1">LT 821</strain>
    </source>
</reference>
<sequence>MIHSRYSVLSYGATYFFCAKYRSAFSRTKESRGRLLQT</sequence>
<accession>K8XWJ3</accession>
<proteinExistence type="predicted"/>
<reference evidence="1 2" key="2">
    <citation type="journal article" date="2014" name="Emerg. Microbes Infect.">
        <title>Potential impact on kidney infection: a whole-genome analysis of Leptospira santarosai serovar Shermani.</title>
        <authorList>
            <person name="Chou L.F."/>
            <person name="Chen T.W."/>
            <person name="Ko Y.C."/>
            <person name="Pan M.J."/>
            <person name="Tian Y.C."/>
            <person name="Chiu C.H."/>
            <person name="Tang P."/>
            <person name="Hung C.C."/>
            <person name="Yang C.W."/>
        </authorList>
    </citation>
    <scope>NUCLEOTIDE SEQUENCE</scope>
    <source>
        <strain evidence="1 2">LT 821</strain>
    </source>
</reference>
<dbReference type="AlphaFoldDB" id="K8XWJ3"/>
<organism evidence="1 2">
    <name type="scientific">Leptospira santarosai serovar Shermani str. LT 821</name>
    <dbReference type="NCBI Taxonomy" id="758847"/>
    <lineage>
        <taxon>Bacteria</taxon>
        <taxon>Pseudomonadati</taxon>
        <taxon>Spirochaetota</taxon>
        <taxon>Spirochaetia</taxon>
        <taxon>Leptospirales</taxon>
        <taxon>Leptospiraceae</taxon>
        <taxon>Leptospira</taxon>
    </lineage>
</organism>
<dbReference type="EMBL" id="CP006694">
    <property type="protein sequence ID" value="EKT85739.1"/>
    <property type="molecule type" value="Genomic_DNA"/>
</dbReference>
<dbReference type="KEGG" id="lst:LSS_15991"/>
<evidence type="ECO:0000313" key="1">
    <source>
        <dbReference type="EMBL" id="EKT85739.1"/>
    </source>
</evidence>